<evidence type="ECO:0000313" key="1">
    <source>
        <dbReference type="EMBL" id="CBI10770.1"/>
    </source>
</evidence>
<reference evidence="1" key="1">
    <citation type="submission" date="2009-10" db="EMBL/GenBank/DDBJ databases">
        <title>Diversity of trophic interactions inside an arsenic-rich microbial ecosystem.</title>
        <authorList>
            <person name="Bertin P.N."/>
            <person name="Heinrich-Salmeron A."/>
            <person name="Pelletier E."/>
            <person name="Goulhen-Chollet F."/>
            <person name="Arsene-Ploetze F."/>
            <person name="Gallien S."/>
            <person name="Calteau A."/>
            <person name="Vallenet D."/>
            <person name="Casiot C."/>
            <person name="Chane-Woon-Ming B."/>
            <person name="Giloteaux L."/>
            <person name="Barakat M."/>
            <person name="Bonnefoy V."/>
            <person name="Bruneel O."/>
            <person name="Chandler M."/>
            <person name="Cleiss J."/>
            <person name="Duran R."/>
            <person name="Elbaz-Poulichet F."/>
            <person name="Fonknechten N."/>
            <person name="Lauga B."/>
            <person name="Mornico D."/>
            <person name="Ortet P."/>
            <person name="Schaeffer C."/>
            <person name="Siguier P."/>
            <person name="Alexander Thil Smith A."/>
            <person name="Van Dorsselaer A."/>
            <person name="Weissenbach J."/>
            <person name="Medigue C."/>
            <person name="Le Paslier D."/>
        </authorList>
    </citation>
    <scope>NUCLEOTIDE SEQUENCE</scope>
</reference>
<dbReference type="AlphaFoldDB" id="E6QU48"/>
<dbReference type="AntiFam" id="ANF00057">
    <property type="entry name" value="Translation of E. coli type CRISPR repeat"/>
</dbReference>
<comment type="caution">
    <text evidence="1">The sequence shown here is derived from an EMBL/GenBank/DDBJ whole genome shotgun (WGS) entry which is preliminary data.</text>
</comment>
<proteinExistence type="predicted"/>
<sequence>MFNENFFIFVFPAPAGMNRYDHCMNTFATSVPRACGDEPTWVIWNATEWTCSPRLRG</sequence>
<dbReference type="EMBL" id="CABR01000105">
    <property type="protein sequence ID" value="CBI10770.1"/>
    <property type="molecule type" value="Genomic_DNA"/>
</dbReference>
<protein>
    <submittedName>
        <fullName evidence="1">Uncharacterized protein</fullName>
    </submittedName>
</protein>
<organism evidence="1">
    <name type="scientific">mine drainage metagenome</name>
    <dbReference type="NCBI Taxonomy" id="410659"/>
    <lineage>
        <taxon>unclassified sequences</taxon>
        <taxon>metagenomes</taxon>
        <taxon>ecological metagenomes</taxon>
    </lineage>
</organism>
<gene>
    <name evidence="1" type="ORF">CARN7_1566</name>
</gene>
<accession>E6QU48</accession>
<name>E6QU48_9ZZZZ</name>